<reference evidence="3 4" key="2">
    <citation type="submission" date="2024-05" db="EMBL/GenBank/DDBJ databases">
        <authorList>
            <person name="Chen Y."/>
            <person name="Shah S."/>
            <person name="Dougan E. K."/>
            <person name="Thang M."/>
            <person name="Chan C."/>
        </authorList>
    </citation>
    <scope>NUCLEOTIDE SEQUENCE [LARGE SCALE GENOMIC DNA]</scope>
</reference>
<evidence type="ECO:0000313" key="3">
    <source>
        <dbReference type="EMBL" id="CAL4787179.1"/>
    </source>
</evidence>
<dbReference type="InterPro" id="IPR029044">
    <property type="entry name" value="Nucleotide-diphossugar_trans"/>
</dbReference>
<evidence type="ECO:0000313" key="2">
    <source>
        <dbReference type="EMBL" id="CAI3999867.1"/>
    </source>
</evidence>
<sequence>MVPWWCRGALAALVLLGPEIAADRPEDIEGSSVESTFDFSQVSFAQPVADDDFEDAFYESSQSPEFVRAEEPDPSDGSCCSVQDETALRACANKTSPIGACNDPPLVMVVSHAPRSIHYAAATAAMNAMWSADRGYPFVLDEREPAQWISSRVEVIPHWLRRCRAEGIEWMLWLDSDAFLLAQEDNFNQVRKAIRKYSDSNTQIMLTREVDSFLDPRAPWDDGNVGVMLLRCSEWTLSLIERVRRECLAEQKQDEDTLERLLYTEEYEAQGMLKRMPPQALNSMGHNQIFGPNASLQAVIHLNDMPFEIRNHTIYAAFRAHCDLPPGSQVNFTVLKAAFDSSTFSLASQDFREAGTSRWAFYMARRLKEQKRFQETEDLLRWAVDGLRTEIGEQKVDTLFGKSVLAKFLGSINRTEESLELFQNAVAMGIKVLGAHNPVMIEWHEILATLLQSQGRLSEAAGSLRQVVRGLRRWKEEVKVRLIAEKLRLVLLLNGTSFVPGVDELINETASNLPDAIDSIARQRLVKANEKSSKFILENNLNQAENALKRGLEKASLVLPITDADLLATRLNLGALKQRTGRWEEALIEFEEVYQVQASTLGPEHRDSIATSKAIVQIELGTGQNQLHVRYTNAMHKLSAATNRFLERTKWTHGRDDKSVSNLLAAIQKAEPKLGKHSQGVLKAKFSVAAALAHQGRSKEAFPVWRTVLQDQLRYLGPFHQDTLESLRETLLWIYQEGT</sequence>
<comment type="caution">
    <text evidence="2">The sequence shown here is derived from an EMBL/GenBank/DDBJ whole genome shotgun (WGS) entry which is preliminary data.</text>
</comment>
<organism evidence="2">
    <name type="scientific">Cladocopium goreaui</name>
    <dbReference type="NCBI Taxonomy" id="2562237"/>
    <lineage>
        <taxon>Eukaryota</taxon>
        <taxon>Sar</taxon>
        <taxon>Alveolata</taxon>
        <taxon>Dinophyceae</taxon>
        <taxon>Suessiales</taxon>
        <taxon>Symbiodiniaceae</taxon>
        <taxon>Cladocopium</taxon>
    </lineage>
</organism>
<reference evidence="2" key="1">
    <citation type="submission" date="2022-10" db="EMBL/GenBank/DDBJ databases">
        <authorList>
            <person name="Chen Y."/>
            <person name="Dougan E. K."/>
            <person name="Chan C."/>
            <person name="Rhodes N."/>
            <person name="Thang M."/>
        </authorList>
    </citation>
    <scope>NUCLEOTIDE SEQUENCE</scope>
</reference>
<dbReference type="Pfam" id="PF13424">
    <property type="entry name" value="TPR_12"/>
    <property type="match status" value="1"/>
</dbReference>
<dbReference type="EMBL" id="CAMXCT020002690">
    <property type="protein sequence ID" value="CAL1153242.1"/>
    <property type="molecule type" value="Genomic_DNA"/>
</dbReference>
<evidence type="ECO:0000256" key="1">
    <source>
        <dbReference type="SAM" id="SignalP"/>
    </source>
</evidence>
<dbReference type="SUPFAM" id="SSF48452">
    <property type="entry name" value="TPR-like"/>
    <property type="match status" value="2"/>
</dbReference>
<dbReference type="Pfam" id="PF13374">
    <property type="entry name" value="TPR_10"/>
    <property type="match status" value="1"/>
</dbReference>
<dbReference type="PANTHER" id="PTHR46082">
    <property type="entry name" value="ATP/GTP-BINDING PROTEIN-RELATED"/>
    <property type="match status" value="1"/>
</dbReference>
<dbReference type="Proteomes" id="UP001152797">
    <property type="component" value="Unassembled WGS sequence"/>
</dbReference>
<feature type="chain" id="PRO_5043270890" evidence="1">
    <location>
        <begin position="23"/>
        <end position="739"/>
    </location>
</feature>
<proteinExistence type="predicted"/>
<dbReference type="InterPro" id="IPR011990">
    <property type="entry name" value="TPR-like_helical_dom_sf"/>
</dbReference>
<dbReference type="InterPro" id="IPR053137">
    <property type="entry name" value="NLR-like"/>
</dbReference>
<accession>A0A9P1CZH3</accession>
<gene>
    <name evidence="2" type="ORF">C1SCF055_LOCUS26032</name>
</gene>
<dbReference type="PANTHER" id="PTHR46082:SF6">
    <property type="entry name" value="AAA+ ATPASE DOMAIN-CONTAINING PROTEIN-RELATED"/>
    <property type="match status" value="1"/>
</dbReference>
<keyword evidence="4" id="KW-1185">Reference proteome</keyword>
<evidence type="ECO:0000313" key="4">
    <source>
        <dbReference type="Proteomes" id="UP001152797"/>
    </source>
</evidence>
<name>A0A9P1CZH3_9DINO</name>
<dbReference type="EMBL" id="CAMXCT010002690">
    <property type="protein sequence ID" value="CAI3999867.1"/>
    <property type="molecule type" value="Genomic_DNA"/>
</dbReference>
<dbReference type="Gene3D" id="1.25.40.10">
    <property type="entry name" value="Tetratricopeptide repeat domain"/>
    <property type="match status" value="3"/>
</dbReference>
<feature type="signal peptide" evidence="1">
    <location>
        <begin position="1"/>
        <end position="22"/>
    </location>
</feature>
<dbReference type="OrthoDB" id="626167at2759"/>
<protein>
    <submittedName>
        <fullName evidence="3">NAD(P)(+)--arginine ADP-ribosyltransferase (Mono(ADP-ribosyl)transferase)</fullName>
    </submittedName>
</protein>
<keyword evidence="1" id="KW-0732">Signal</keyword>
<dbReference type="EMBL" id="CAMXCT030002690">
    <property type="protein sequence ID" value="CAL4787179.1"/>
    <property type="molecule type" value="Genomic_DNA"/>
</dbReference>
<dbReference type="Gene3D" id="3.90.550.10">
    <property type="entry name" value="Spore Coat Polysaccharide Biosynthesis Protein SpsA, Chain A"/>
    <property type="match status" value="1"/>
</dbReference>
<dbReference type="AlphaFoldDB" id="A0A9P1CZH3"/>